<dbReference type="InterPro" id="IPR054722">
    <property type="entry name" value="PolX-like_BBD"/>
</dbReference>
<reference evidence="5" key="1">
    <citation type="submission" date="2010-08" db="EMBL/GenBank/DDBJ databases">
        <authorList>
            <consortium name="Caenorhabditis japonica Sequencing Consortium"/>
            <person name="Wilson R.K."/>
        </authorList>
    </citation>
    <scope>NUCLEOTIDE SEQUENCE [LARGE SCALE GENOMIC DNA]</scope>
    <source>
        <strain evidence="5">DF5081</strain>
    </source>
</reference>
<dbReference type="Gene3D" id="3.30.420.10">
    <property type="entry name" value="Ribonuclease H-like superfamily/Ribonuclease H"/>
    <property type="match status" value="1"/>
</dbReference>
<dbReference type="AlphaFoldDB" id="A0A8R1EH51"/>
<feature type="compositionally biased region" description="Basic and acidic residues" evidence="2">
    <location>
        <begin position="645"/>
        <end position="656"/>
    </location>
</feature>
<evidence type="ECO:0000313" key="5">
    <source>
        <dbReference type="Proteomes" id="UP000005237"/>
    </source>
</evidence>
<evidence type="ECO:0000256" key="1">
    <source>
        <dbReference type="ARBA" id="ARBA00022670"/>
    </source>
</evidence>
<keyword evidence="1" id="KW-0645">Protease</keyword>
<accession>A0A8R1EH51</accession>
<dbReference type="InterPro" id="IPR001584">
    <property type="entry name" value="Integrase_cat-core"/>
</dbReference>
<dbReference type="PROSITE" id="PS50994">
    <property type="entry name" value="INTEGRASE"/>
    <property type="match status" value="1"/>
</dbReference>
<sequence length="678" mass="75611">MDSGCTAHICNNKDLFTKLEPYRQTIATAGKPLKVTQRGTVLVTLSAYNSATNTITDRPWTLTDVLYVPECPLNLISLSKLHENFYLSTKNGYEVRQRGTNKLVLTAHLVGGLFVVDRALDQEVSLYAATNTSLHTWHQRLGHIGIDRLKEMRRNKGATGVDFPDSDIPNFSCEVCILGKAHRHAILNKERERATYKGERFHADTCGPMQVPSVGGKRYLVMLVDCYSRKKFTILSKDKKEIKEGVLNFIESINAQLPSDKKIRYFHSDIGGEFISEILKKDLARLGITQTTSAANTPEHNGVAERAILTVVGTARCGLIDSGLPTQLWGDAVRMATIISNAAPSKANPNHQSPDEMWNSKPTDVSQWRIFGCRVHMKDYDPPGKFSPRTREGIYLGPAIGGDRHRIYTLDTKKFVCSRDVYFLEEKGRPRIEDARPQEEEVFDLPESRNDFYIPMSDSEVYGEFPEGYRDPTVPTRDTSRKSVKKSATPKIPERLDAPIPPGGLGGNNNNSPVPPGGLEENVNIDVSADEPEDQREEDDVPPSPHHKSPVPLPGPSTENLDLDQGGERLKELTEFFEQDTSSSSSRSPFPTPSTTPRSTPHTTPDTIPPSSPESESTGKSRGSSSDEGIGPFGKTKRKGQRNSYPHEHLTDQAEDREMEYLECRTTWPFGQRRNHRG</sequence>
<dbReference type="Pfam" id="PF13976">
    <property type="entry name" value="gag_pre-integrs"/>
    <property type="match status" value="1"/>
</dbReference>
<organism evidence="4 5">
    <name type="scientific">Caenorhabditis japonica</name>
    <dbReference type="NCBI Taxonomy" id="281687"/>
    <lineage>
        <taxon>Eukaryota</taxon>
        <taxon>Metazoa</taxon>
        <taxon>Ecdysozoa</taxon>
        <taxon>Nematoda</taxon>
        <taxon>Chromadorea</taxon>
        <taxon>Rhabditida</taxon>
        <taxon>Rhabditina</taxon>
        <taxon>Rhabditomorpha</taxon>
        <taxon>Rhabditoidea</taxon>
        <taxon>Rhabditidae</taxon>
        <taxon>Peloderinae</taxon>
        <taxon>Caenorhabditis</taxon>
    </lineage>
</organism>
<proteinExistence type="predicted"/>
<dbReference type="Pfam" id="PF22936">
    <property type="entry name" value="Pol_BBD"/>
    <property type="match status" value="1"/>
</dbReference>
<name>A0A8R1EH51_CAEJA</name>
<dbReference type="InterPro" id="IPR039537">
    <property type="entry name" value="Retrotran_Ty1/copia-like"/>
</dbReference>
<dbReference type="InterPro" id="IPR012337">
    <property type="entry name" value="RNaseH-like_sf"/>
</dbReference>
<feature type="domain" description="Integrase catalytic" evidence="3">
    <location>
        <begin position="193"/>
        <end position="362"/>
    </location>
</feature>
<dbReference type="GO" id="GO:0003676">
    <property type="term" value="F:nucleic acid binding"/>
    <property type="evidence" value="ECO:0007669"/>
    <property type="project" value="InterPro"/>
</dbReference>
<feature type="compositionally biased region" description="Acidic residues" evidence="2">
    <location>
        <begin position="528"/>
        <end position="541"/>
    </location>
</feature>
<dbReference type="GO" id="GO:0008233">
    <property type="term" value="F:peptidase activity"/>
    <property type="evidence" value="ECO:0007669"/>
    <property type="project" value="UniProtKB-KW"/>
</dbReference>
<feature type="region of interest" description="Disordered" evidence="2">
    <location>
        <begin position="462"/>
        <end position="656"/>
    </location>
</feature>
<dbReference type="PANTHER" id="PTHR42648:SF24">
    <property type="entry name" value="INTEGRASE CATALYTIC DOMAIN-CONTAINING PROTEIN"/>
    <property type="match status" value="1"/>
</dbReference>
<dbReference type="PANTHER" id="PTHR42648">
    <property type="entry name" value="TRANSPOSASE, PUTATIVE-RELATED"/>
    <property type="match status" value="1"/>
</dbReference>
<keyword evidence="5" id="KW-1185">Reference proteome</keyword>
<feature type="compositionally biased region" description="Low complexity" evidence="2">
    <location>
        <begin position="613"/>
        <end position="626"/>
    </location>
</feature>
<dbReference type="SUPFAM" id="SSF53098">
    <property type="entry name" value="Ribonuclease H-like"/>
    <property type="match status" value="1"/>
</dbReference>
<dbReference type="InterPro" id="IPR036397">
    <property type="entry name" value="RNaseH_sf"/>
</dbReference>
<reference evidence="4" key="2">
    <citation type="submission" date="2022-06" db="UniProtKB">
        <authorList>
            <consortium name="EnsemblMetazoa"/>
        </authorList>
    </citation>
    <scope>IDENTIFICATION</scope>
    <source>
        <strain evidence="4">DF5081</strain>
    </source>
</reference>
<evidence type="ECO:0000256" key="2">
    <source>
        <dbReference type="SAM" id="MobiDB-lite"/>
    </source>
</evidence>
<dbReference type="Proteomes" id="UP000005237">
    <property type="component" value="Unassembled WGS sequence"/>
</dbReference>
<protein>
    <submittedName>
        <fullName evidence="4">Integrase catalytic domain-containing protein</fullName>
    </submittedName>
</protein>
<dbReference type="GO" id="GO:0006508">
    <property type="term" value="P:proteolysis"/>
    <property type="evidence" value="ECO:0007669"/>
    <property type="project" value="UniProtKB-KW"/>
</dbReference>
<dbReference type="InterPro" id="IPR025724">
    <property type="entry name" value="GAG-pre-integrase_dom"/>
</dbReference>
<dbReference type="Pfam" id="PF25597">
    <property type="entry name" value="SH3_retrovirus"/>
    <property type="match status" value="1"/>
</dbReference>
<dbReference type="InterPro" id="IPR057670">
    <property type="entry name" value="SH3_retrovirus"/>
</dbReference>
<dbReference type="EnsemblMetazoa" id="CJA35776.1">
    <property type="protein sequence ID" value="CJA35776.1"/>
    <property type="gene ID" value="WBGene00211623"/>
</dbReference>
<evidence type="ECO:0000259" key="3">
    <source>
        <dbReference type="PROSITE" id="PS50994"/>
    </source>
</evidence>
<keyword evidence="1" id="KW-0378">Hydrolase</keyword>
<evidence type="ECO:0000313" key="4">
    <source>
        <dbReference type="EnsemblMetazoa" id="CJA35776.1"/>
    </source>
</evidence>
<feature type="compositionally biased region" description="Low complexity" evidence="2">
    <location>
        <begin position="581"/>
        <end position="606"/>
    </location>
</feature>
<dbReference type="GO" id="GO:0015074">
    <property type="term" value="P:DNA integration"/>
    <property type="evidence" value="ECO:0007669"/>
    <property type="project" value="InterPro"/>
</dbReference>